<gene>
    <name evidence="2" type="ORF">OFLC_LOCUS10663</name>
</gene>
<dbReference type="WBParaSite" id="OFLC_0001066701-mRNA-1">
    <property type="protein sequence ID" value="OFLC_0001066701-mRNA-1"/>
    <property type="gene ID" value="OFLC_0001066701"/>
</dbReference>
<organism evidence="4">
    <name type="scientific">Onchocerca flexuosa</name>
    <dbReference type="NCBI Taxonomy" id="387005"/>
    <lineage>
        <taxon>Eukaryota</taxon>
        <taxon>Metazoa</taxon>
        <taxon>Ecdysozoa</taxon>
        <taxon>Nematoda</taxon>
        <taxon>Chromadorea</taxon>
        <taxon>Rhabditida</taxon>
        <taxon>Spirurina</taxon>
        <taxon>Spiruromorpha</taxon>
        <taxon>Filarioidea</taxon>
        <taxon>Onchocercidae</taxon>
        <taxon>Onchocerca</taxon>
    </lineage>
</organism>
<feature type="transmembrane region" description="Helical" evidence="1">
    <location>
        <begin position="21"/>
        <end position="45"/>
    </location>
</feature>
<dbReference type="EMBL" id="UZAJ01014448">
    <property type="protein sequence ID" value="VDO70378.1"/>
    <property type="molecule type" value="Genomic_DNA"/>
</dbReference>
<keyword evidence="1" id="KW-1133">Transmembrane helix</keyword>
<keyword evidence="1" id="KW-0472">Membrane</keyword>
<protein>
    <submittedName>
        <fullName evidence="4">COX2_TM domain-containing protein</fullName>
    </submittedName>
</protein>
<dbReference type="AlphaFoldDB" id="A0A183HT55"/>
<evidence type="ECO:0000256" key="1">
    <source>
        <dbReference type="SAM" id="Phobius"/>
    </source>
</evidence>
<sequence length="54" mass="5988">MRPETRVSHEMVSAAYCGVQILYFHGIVLFMVVVVVLLVVIYPIVISVALNGQL</sequence>
<evidence type="ECO:0000313" key="3">
    <source>
        <dbReference type="Proteomes" id="UP000267606"/>
    </source>
</evidence>
<accession>A0A183HT55</accession>
<reference evidence="2 3" key="2">
    <citation type="submission" date="2018-11" db="EMBL/GenBank/DDBJ databases">
        <authorList>
            <consortium name="Pathogen Informatics"/>
        </authorList>
    </citation>
    <scope>NUCLEOTIDE SEQUENCE [LARGE SCALE GENOMIC DNA]</scope>
</reference>
<proteinExistence type="predicted"/>
<name>A0A183HT55_9BILA</name>
<keyword evidence="3" id="KW-1185">Reference proteome</keyword>
<dbReference type="Proteomes" id="UP000267606">
    <property type="component" value="Unassembled WGS sequence"/>
</dbReference>
<reference evidence="4" key="1">
    <citation type="submission" date="2016-06" db="UniProtKB">
        <authorList>
            <consortium name="WormBaseParasite"/>
        </authorList>
    </citation>
    <scope>IDENTIFICATION</scope>
</reference>
<evidence type="ECO:0000313" key="2">
    <source>
        <dbReference type="EMBL" id="VDO70378.1"/>
    </source>
</evidence>
<keyword evidence="1" id="KW-0812">Transmembrane</keyword>
<evidence type="ECO:0000313" key="4">
    <source>
        <dbReference type="WBParaSite" id="OFLC_0001066701-mRNA-1"/>
    </source>
</evidence>